<dbReference type="Gene3D" id="3.40.50.2300">
    <property type="match status" value="2"/>
</dbReference>
<keyword evidence="3" id="KW-1185">Reference proteome</keyword>
<evidence type="ECO:0000313" key="3">
    <source>
        <dbReference type="Proteomes" id="UP000198838"/>
    </source>
</evidence>
<dbReference type="EMBL" id="FOJY01000001">
    <property type="protein sequence ID" value="SFA70904.1"/>
    <property type="molecule type" value="Genomic_DNA"/>
</dbReference>
<dbReference type="Pfam" id="PF04392">
    <property type="entry name" value="ABC_sub_bind"/>
    <property type="match status" value="1"/>
</dbReference>
<reference evidence="2 3" key="1">
    <citation type="submission" date="2016-10" db="EMBL/GenBank/DDBJ databases">
        <authorList>
            <person name="de Groot N.N."/>
        </authorList>
    </citation>
    <scope>NUCLEOTIDE SEQUENCE [LARGE SCALE GENOMIC DNA]</scope>
    <source>
        <strain evidence="2 3">DSM 5522</strain>
    </source>
</reference>
<dbReference type="OrthoDB" id="9776955at2"/>
<gene>
    <name evidence="2" type="ORF">SAMN05216249_101143</name>
</gene>
<evidence type="ECO:0000256" key="1">
    <source>
        <dbReference type="SAM" id="SignalP"/>
    </source>
</evidence>
<name>A0A1I0V3J7_9FIRM</name>
<protein>
    <submittedName>
        <fullName evidence="2">Putative ABC transport system substrate-binding protein</fullName>
    </submittedName>
</protein>
<dbReference type="InterPro" id="IPR028082">
    <property type="entry name" value="Peripla_BP_I"/>
</dbReference>
<dbReference type="RefSeq" id="WP_092869859.1">
    <property type="nucleotide sequence ID" value="NZ_FOJY01000001.1"/>
</dbReference>
<organism evidence="2 3">
    <name type="scientific">Acetitomaculum ruminis DSM 5522</name>
    <dbReference type="NCBI Taxonomy" id="1120918"/>
    <lineage>
        <taxon>Bacteria</taxon>
        <taxon>Bacillati</taxon>
        <taxon>Bacillota</taxon>
        <taxon>Clostridia</taxon>
        <taxon>Lachnospirales</taxon>
        <taxon>Lachnospiraceae</taxon>
        <taxon>Acetitomaculum</taxon>
    </lineage>
</organism>
<evidence type="ECO:0000313" key="2">
    <source>
        <dbReference type="EMBL" id="SFA70904.1"/>
    </source>
</evidence>
<proteinExistence type="predicted"/>
<dbReference type="STRING" id="1120918.SAMN05216249_101143"/>
<dbReference type="SUPFAM" id="SSF53822">
    <property type="entry name" value="Periplasmic binding protein-like I"/>
    <property type="match status" value="1"/>
</dbReference>
<dbReference type="InterPro" id="IPR007487">
    <property type="entry name" value="ABC_transpt-TYRBP-like"/>
</dbReference>
<dbReference type="CDD" id="cd06325">
    <property type="entry name" value="PBP1_ABC_unchar_transporter"/>
    <property type="match status" value="1"/>
</dbReference>
<dbReference type="PANTHER" id="PTHR35271:SF1">
    <property type="entry name" value="ABC TRANSPORTER, SUBSTRATE-BINDING LIPOPROTEIN"/>
    <property type="match status" value="1"/>
</dbReference>
<keyword evidence="1" id="KW-0732">Signal</keyword>
<accession>A0A1I0V3J7</accession>
<feature type="chain" id="PRO_5039419615" evidence="1">
    <location>
        <begin position="21"/>
        <end position="340"/>
    </location>
</feature>
<dbReference type="PROSITE" id="PS51257">
    <property type="entry name" value="PROKAR_LIPOPROTEIN"/>
    <property type="match status" value="1"/>
</dbReference>
<sequence length="340" mass="36340">MKKKLLLLTLCVTMALSLVACTSSSSDSKDKATSNKETAKDDDASENTYKIGICQLVQHEALDAATKGFEDALKEKLGDRVTFDEQNAQGDSATCSTIVNSFVSDGVDLILANATAPLQTAAAATSDIPILGTSITDYATALDIKDWKGVTGKNISGTSDLAPLSDQAQMLKELFPDAKNVGLLYCSAEANSEYQVEVITKELEDLGYKCQPYSFTDSNDIATVAKNAVDSSDVIYIPTDNTAASNTQVINNIAQEAKVPIIAGEEGICKGCGIATLSISYYDLGYQTGIMAYDVLENNEDVSKMEVQTASEVTKEYNPDIAKTLGIDIPDEYKALDMSE</sequence>
<dbReference type="AlphaFoldDB" id="A0A1I0V3J7"/>
<dbReference type="PANTHER" id="PTHR35271">
    <property type="entry name" value="ABC TRANSPORTER, SUBSTRATE-BINDING LIPOPROTEIN-RELATED"/>
    <property type="match status" value="1"/>
</dbReference>
<feature type="signal peptide" evidence="1">
    <location>
        <begin position="1"/>
        <end position="20"/>
    </location>
</feature>
<dbReference type="Proteomes" id="UP000198838">
    <property type="component" value="Unassembled WGS sequence"/>
</dbReference>